<name>A0A5R9PDX8_9GAMM</name>
<proteinExistence type="predicted"/>
<dbReference type="PANTHER" id="PTHR34385:SF1">
    <property type="entry name" value="PEPTIDOGLYCAN L-ALANYL-D-GLUTAMATE ENDOPEPTIDASE CWLK"/>
    <property type="match status" value="1"/>
</dbReference>
<dbReference type="Pfam" id="PF02557">
    <property type="entry name" value="VanY"/>
    <property type="match status" value="1"/>
</dbReference>
<dbReference type="PANTHER" id="PTHR34385">
    <property type="entry name" value="D-ALANYL-D-ALANINE CARBOXYPEPTIDASE"/>
    <property type="match status" value="1"/>
</dbReference>
<dbReference type="InterPro" id="IPR052179">
    <property type="entry name" value="DD-CPase-like"/>
</dbReference>
<dbReference type="GO" id="GO:0006508">
    <property type="term" value="P:proteolysis"/>
    <property type="evidence" value="ECO:0007669"/>
    <property type="project" value="InterPro"/>
</dbReference>
<comment type="caution">
    <text evidence="2">The sequence shown here is derived from an EMBL/GenBank/DDBJ whole genome shotgun (WGS) entry which is preliminary data.</text>
</comment>
<feature type="domain" description="D-alanyl-D-alanine carboxypeptidase-like core" evidence="1">
    <location>
        <begin position="146"/>
        <end position="271"/>
    </location>
</feature>
<dbReference type="STRING" id="1123377.GCA_000423885_01336"/>
<organism evidence="2 3">
    <name type="scientific">Thermomonas fusca</name>
    <dbReference type="NCBI Taxonomy" id="215690"/>
    <lineage>
        <taxon>Bacteria</taxon>
        <taxon>Pseudomonadati</taxon>
        <taxon>Pseudomonadota</taxon>
        <taxon>Gammaproteobacteria</taxon>
        <taxon>Lysobacterales</taxon>
        <taxon>Lysobacteraceae</taxon>
        <taxon>Thermomonas</taxon>
    </lineage>
</organism>
<keyword evidence="2" id="KW-0645">Protease</keyword>
<dbReference type="InterPro" id="IPR003709">
    <property type="entry name" value="VanY-like_core_dom"/>
</dbReference>
<evidence type="ECO:0000313" key="3">
    <source>
        <dbReference type="Proteomes" id="UP000308508"/>
    </source>
</evidence>
<keyword evidence="3" id="KW-1185">Reference proteome</keyword>
<dbReference type="SUPFAM" id="SSF55166">
    <property type="entry name" value="Hedgehog/DD-peptidase"/>
    <property type="match status" value="1"/>
</dbReference>
<reference evidence="2 3" key="1">
    <citation type="submission" date="2019-04" db="EMBL/GenBank/DDBJ databases">
        <authorList>
            <person name="Grouzdev D.S."/>
            <person name="Nazina T.N."/>
        </authorList>
    </citation>
    <scope>NUCLEOTIDE SEQUENCE [LARGE SCALE GENOMIC DNA]</scope>
    <source>
        <strain evidence="2 3">SHC 3-19</strain>
    </source>
</reference>
<protein>
    <submittedName>
        <fullName evidence="2">D-alanyl-D-alanine carboxypeptidase family protein</fullName>
    </submittedName>
</protein>
<dbReference type="AlphaFoldDB" id="A0A5R9PDX8"/>
<dbReference type="InterPro" id="IPR009045">
    <property type="entry name" value="Zn_M74/Hedgehog-like"/>
</dbReference>
<evidence type="ECO:0000259" key="1">
    <source>
        <dbReference type="Pfam" id="PF02557"/>
    </source>
</evidence>
<dbReference type="InterPro" id="IPR058193">
    <property type="entry name" value="VanY/YodJ_core_dom"/>
</dbReference>
<dbReference type="Gene3D" id="3.30.1380.10">
    <property type="match status" value="1"/>
</dbReference>
<evidence type="ECO:0000313" key="2">
    <source>
        <dbReference type="EMBL" id="TLX21582.1"/>
    </source>
</evidence>
<dbReference type="EMBL" id="SROY01000003">
    <property type="protein sequence ID" value="TLX21582.1"/>
    <property type="molecule type" value="Genomic_DNA"/>
</dbReference>
<gene>
    <name evidence="2" type="ORF">E5S66_08605</name>
</gene>
<keyword evidence="2" id="KW-0378">Hydrolase</keyword>
<dbReference type="GO" id="GO:0004180">
    <property type="term" value="F:carboxypeptidase activity"/>
    <property type="evidence" value="ECO:0007669"/>
    <property type="project" value="UniProtKB-KW"/>
</dbReference>
<dbReference type="RefSeq" id="WP_138348856.1">
    <property type="nucleotide sequence ID" value="NZ_SROY01000003.1"/>
</dbReference>
<dbReference type="Proteomes" id="UP000308508">
    <property type="component" value="Unassembled WGS sequence"/>
</dbReference>
<accession>A0A5R9PDX8</accession>
<dbReference type="CDD" id="cd14852">
    <property type="entry name" value="LD-carboxypeptidase"/>
    <property type="match status" value="1"/>
</dbReference>
<keyword evidence="2" id="KW-0121">Carboxypeptidase</keyword>
<sequence>MSRTPPLPLRAVLLNTADIELWPAGLLRARGNGHARLLARARRVLRRKRDGAWLAAELEDGLHPLRPGLQREPGMVAAMRALGTHPAHRRNGLEHVDTLPLHRLHQRLAALGLDADAYATRTCLTLTHEPDWLALADFDRWQRPLWLRIDAARAWRHLRDAALADGIVLEAISGYRSHDYQLGIFARKLARGLTVEEILAVNAAPGFSEHHSGLALDIGSTDEPPAEESFERTPAFGWLRDNAGGYGFSMSYPRDNPHGIVYEPWHWRFYANFNQAA</sequence>